<dbReference type="PROSITE" id="PS00138">
    <property type="entry name" value="SUBTILASE_SER"/>
    <property type="match status" value="1"/>
</dbReference>
<keyword evidence="10" id="KW-1185">Reference proteome</keyword>
<evidence type="ECO:0000256" key="1">
    <source>
        <dbReference type="ARBA" id="ARBA00011073"/>
    </source>
</evidence>
<evidence type="ECO:0000313" key="9">
    <source>
        <dbReference type="EMBL" id="KAJ6264933.1"/>
    </source>
</evidence>
<dbReference type="InterPro" id="IPR023828">
    <property type="entry name" value="Peptidase_S8_Ser-AS"/>
</dbReference>
<dbReference type="GO" id="GO:0006508">
    <property type="term" value="P:proteolysis"/>
    <property type="evidence" value="ECO:0007669"/>
    <property type="project" value="UniProtKB-KW"/>
</dbReference>
<dbReference type="Gene3D" id="3.40.50.200">
    <property type="entry name" value="Peptidase S8/S53 domain"/>
    <property type="match status" value="1"/>
</dbReference>
<organism evidence="9 10">
    <name type="scientific">Drechslerella dactyloides</name>
    <name type="common">Nematode-trapping fungus</name>
    <name type="synonym">Arthrobotrys dactyloides</name>
    <dbReference type="NCBI Taxonomy" id="74499"/>
    <lineage>
        <taxon>Eukaryota</taxon>
        <taxon>Fungi</taxon>
        <taxon>Dikarya</taxon>
        <taxon>Ascomycota</taxon>
        <taxon>Pezizomycotina</taxon>
        <taxon>Orbiliomycetes</taxon>
        <taxon>Orbiliales</taxon>
        <taxon>Orbiliaceae</taxon>
        <taxon>Drechslerella</taxon>
    </lineage>
</organism>
<keyword evidence="2 5" id="KW-0645">Protease</keyword>
<dbReference type="PROSITE" id="PS51892">
    <property type="entry name" value="SUBTILASE"/>
    <property type="match status" value="1"/>
</dbReference>
<name>A0AAD6J5K2_DREDA</name>
<dbReference type="PRINTS" id="PR00723">
    <property type="entry name" value="SUBTILISIN"/>
</dbReference>
<evidence type="ECO:0000256" key="5">
    <source>
        <dbReference type="PROSITE-ProRule" id="PRU01240"/>
    </source>
</evidence>
<evidence type="ECO:0000259" key="8">
    <source>
        <dbReference type="Pfam" id="PF00082"/>
    </source>
</evidence>
<dbReference type="PROSITE" id="PS00136">
    <property type="entry name" value="SUBTILASE_ASP"/>
    <property type="match status" value="1"/>
</dbReference>
<feature type="signal peptide" evidence="7">
    <location>
        <begin position="1"/>
        <end position="20"/>
    </location>
</feature>
<dbReference type="InterPro" id="IPR050131">
    <property type="entry name" value="Peptidase_S8_subtilisin-like"/>
</dbReference>
<dbReference type="PANTHER" id="PTHR43806">
    <property type="entry name" value="PEPTIDASE S8"/>
    <property type="match status" value="1"/>
</dbReference>
<evidence type="ECO:0000313" key="10">
    <source>
        <dbReference type="Proteomes" id="UP001221413"/>
    </source>
</evidence>
<keyword evidence="3 5" id="KW-0378">Hydrolase</keyword>
<dbReference type="AlphaFoldDB" id="A0AAD6J5K2"/>
<feature type="chain" id="PRO_5042117313" evidence="7">
    <location>
        <begin position="21"/>
        <end position="489"/>
    </location>
</feature>
<dbReference type="SUPFAM" id="SSF52743">
    <property type="entry name" value="Subtilisin-like"/>
    <property type="match status" value="1"/>
</dbReference>
<dbReference type="Proteomes" id="UP001221413">
    <property type="component" value="Unassembled WGS sequence"/>
</dbReference>
<evidence type="ECO:0000256" key="4">
    <source>
        <dbReference type="ARBA" id="ARBA00022825"/>
    </source>
</evidence>
<evidence type="ECO:0000256" key="7">
    <source>
        <dbReference type="SAM" id="SignalP"/>
    </source>
</evidence>
<dbReference type="InterPro" id="IPR023827">
    <property type="entry name" value="Peptidase_S8_Asp-AS"/>
</dbReference>
<comment type="similarity">
    <text evidence="1 5 6">Belongs to the peptidase S8 family.</text>
</comment>
<feature type="active site" description="Charge relay system" evidence="5">
    <location>
        <position position="433"/>
    </location>
</feature>
<dbReference type="EMBL" id="JAQGDS010000001">
    <property type="protein sequence ID" value="KAJ6264933.1"/>
    <property type="molecule type" value="Genomic_DNA"/>
</dbReference>
<evidence type="ECO:0000256" key="2">
    <source>
        <dbReference type="ARBA" id="ARBA00022670"/>
    </source>
</evidence>
<evidence type="ECO:0000256" key="3">
    <source>
        <dbReference type="ARBA" id="ARBA00022801"/>
    </source>
</evidence>
<dbReference type="InterPro" id="IPR034193">
    <property type="entry name" value="PCSK9_ProteinaseK-like"/>
</dbReference>
<keyword evidence="4 5" id="KW-0720">Serine protease</keyword>
<evidence type="ECO:0000256" key="6">
    <source>
        <dbReference type="RuleBase" id="RU003355"/>
    </source>
</evidence>
<accession>A0AAD6J5K2</accession>
<dbReference type="Pfam" id="PF00082">
    <property type="entry name" value="Peptidase_S8"/>
    <property type="match status" value="1"/>
</dbReference>
<feature type="domain" description="Peptidase S8/S53" evidence="8">
    <location>
        <begin position="229"/>
        <end position="471"/>
    </location>
</feature>
<feature type="active site" description="Charge relay system" evidence="5">
    <location>
        <position position="238"/>
    </location>
</feature>
<protein>
    <submittedName>
        <fullName evidence="9">Aqualysin-1</fullName>
    </submittedName>
</protein>
<sequence>MKSFIISTSLLLAAVSSTLAAPLSNSRIPKLRVRPRSLLANATLPIAEDPNDPSAKYIVVLADDEKRKWADVFDEMGFNTNELKDHKDGFYAFGASSDDHGFRTFALEDGTSIQTFGTAMRAFTMTMFQSEAEGMKELPNIAVLEKDFPVGTGLVEESSYEVASIPDEPVNITEYSVSGLDKRQQQGQVVQQNGAPWNLERISETRAVSLRGRGVTQLAFNYAVDSNGGTGVDVYMVDTGINVNHVEFGGRAKMIFSAFGQNNLRDDHFHGTHTAGTVGSRRYGVAKNVNLFGIKALDSNNRGTGASIVAGMEAALAAHLRRVREPNFIGSVMSMSIGGGGSQAQFNVLQRMAQAGMHVSISAMNDNKDACSAFPGGYSRQLPIFNVGATDPSDGKASFSNFGPCVNIHAPGTNILSTNSKDNQSSRVLQGTSMACPAVSGVIALEIVKNPNLRRDPRAMIQHIQSLAIRTQIRGANSAQIMLNNGVKR</sequence>
<gene>
    <name evidence="9" type="ORF">Dda_1086</name>
</gene>
<reference evidence="9" key="1">
    <citation type="submission" date="2023-01" db="EMBL/GenBank/DDBJ databases">
        <title>The chitinases involved in constricting ring structure development in the nematode-trapping fungus Drechslerella dactyloides.</title>
        <authorList>
            <person name="Wang R."/>
            <person name="Zhang L."/>
            <person name="Tang P."/>
            <person name="Li S."/>
            <person name="Liang L."/>
        </authorList>
    </citation>
    <scope>NUCLEOTIDE SEQUENCE</scope>
    <source>
        <strain evidence="9">YMF1.00031</strain>
    </source>
</reference>
<comment type="caution">
    <text evidence="9">The sequence shown here is derived from an EMBL/GenBank/DDBJ whole genome shotgun (WGS) entry which is preliminary data.</text>
</comment>
<keyword evidence="7" id="KW-0732">Signal</keyword>
<dbReference type="CDD" id="cd04077">
    <property type="entry name" value="Peptidases_S8_PCSK9_ProteinaseK_like"/>
    <property type="match status" value="1"/>
</dbReference>
<dbReference type="GO" id="GO:0004252">
    <property type="term" value="F:serine-type endopeptidase activity"/>
    <property type="evidence" value="ECO:0007669"/>
    <property type="project" value="UniProtKB-UniRule"/>
</dbReference>
<feature type="active site" description="Charge relay system" evidence="5">
    <location>
        <position position="270"/>
    </location>
</feature>
<dbReference type="InterPro" id="IPR000209">
    <property type="entry name" value="Peptidase_S8/S53_dom"/>
</dbReference>
<proteinExistence type="inferred from homology"/>
<dbReference type="PANTHER" id="PTHR43806:SF11">
    <property type="entry name" value="CEREVISIN-RELATED"/>
    <property type="match status" value="1"/>
</dbReference>
<dbReference type="InterPro" id="IPR036852">
    <property type="entry name" value="Peptidase_S8/S53_dom_sf"/>
</dbReference>
<dbReference type="InterPro" id="IPR015500">
    <property type="entry name" value="Peptidase_S8_subtilisin-rel"/>
</dbReference>